<evidence type="ECO:0008006" key="4">
    <source>
        <dbReference type="Google" id="ProtNLM"/>
    </source>
</evidence>
<dbReference type="Proteomes" id="UP000189735">
    <property type="component" value="Unassembled WGS sequence"/>
</dbReference>
<reference evidence="3" key="1">
    <citation type="submission" date="2017-02" db="EMBL/GenBank/DDBJ databases">
        <authorList>
            <person name="Varghese N."/>
            <person name="Submissions S."/>
        </authorList>
    </citation>
    <scope>NUCLEOTIDE SEQUENCE [LARGE SCALE GENOMIC DNA]</scope>
    <source>
        <strain evidence="3">VKM Ac-2052</strain>
    </source>
</reference>
<dbReference type="EMBL" id="FUYG01000004">
    <property type="protein sequence ID" value="SKA93112.1"/>
    <property type="molecule type" value="Genomic_DNA"/>
</dbReference>
<evidence type="ECO:0000313" key="2">
    <source>
        <dbReference type="EMBL" id="SKA93112.1"/>
    </source>
</evidence>
<feature type="transmembrane region" description="Helical" evidence="1">
    <location>
        <begin position="177"/>
        <end position="200"/>
    </location>
</feature>
<keyword evidence="1" id="KW-1133">Transmembrane helix</keyword>
<evidence type="ECO:0000256" key="1">
    <source>
        <dbReference type="SAM" id="Phobius"/>
    </source>
</evidence>
<organism evidence="2 3">
    <name type="scientific">Agreia bicolorata</name>
    <dbReference type="NCBI Taxonomy" id="110935"/>
    <lineage>
        <taxon>Bacteria</taxon>
        <taxon>Bacillati</taxon>
        <taxon>Actinomycetota</taxon>
        <taxon>Actinomycetes</taxon>
        <taxon>Micrococcales</taxon>
        <taxon>Microbacteriaceae</taxon>
        <taxon>Agreia</taxon>
    </lineage>
</organism>
<name>A0A1T4XU73_9MICO</name>
<dbReference type="RefSeq" id="WP_078714013.1">
    <property type="nucleotide sequence ID" value="NZ_FUYG01000004.1"/>
</dbReference>
<evidence type="ECO:0000313" key="3">
    <source>
        <dbReference type="Proteomes" id="UP000189735"/>
    </source>
</evidence>
<protein>
    <recommendedName>
        <fullName evidence="4">PH domain-containing protein</fullName>
    </recommendedName>
</protein>
<accession>A0A1T4XU73</accession>
<keyword evidence="1" id="KW-0812">Transmembrane</keyword>
<dbReference type="AlphaFoldDB" id="A0A1T4XU73"/>
<proteinExistence type="predicted"/>
<gene>
    <name evidence="2" type="ORF">SAMN06295879_1621</name>
</gene>
<feature type="transmembrane region" description="Helical" evidence="1">
    <location>
        <begin position="49"/>
        <end position="69"/>
    </location>
</feature>
<keyword evidence="1" id="KW-0472">Membrane</keyword>
<feature type="transmembrane region" description="Helical" evidence="1">
    <location>
        <begin position="21"/>
        <end position="43"/>
    </location>
</feature>
<sequence>MIQNPLSRTDRILRPIAQLHGQTRLVTAALLIPVFAAVFWFSIPRGTWPRVFVALLVVSAVYAAASFLLSRVSIRLAHDCVSERGFFTSNRVASKRIESVLIITAYRGQSLETVPQLFLLDTNGDALLRMRGQFWSTDSIEAMAAAFDVPVKRIEEPLTRAELRRDYSPILYWFEHWPWLGVAVSAGTIAALSLLLILLMSPENLVVR</sequence>